<dbReference type="EMBL" id="CP017707">
    <property type="protein sequence ID" value="AOZ49781.1"/>
    <property type="molecule type" value="Genomic_DNA"/>
</dbReference>
<sequence length="607" mass="68396">MIEYRIYPAIGIARVGDAPEKFYIEPDRYCGLPLMPDGKPFTQQDFRDAEGRLCRQAARFKVYKVENGVSEEVTLNTDGVHAIRWTAHLANKKPSWYTFVPAEGEDGYAPNHPLRNPQAADRHTLLIDAGPRQISGRSQQGEQFSKNTVPDGYEGAHFPPSPLYPMRDSIDTLGELRTDQDGRLLVLGGYGVSGSADPDATITDYANNDGWWDDTSDGPVSAVIEFSDGSRIEALPAHVLVAPPKYAPEVPNLITLYDTIFDALVRSGHYPALYENGFWKSGADGFKPNFHTEIRPLLERATYMPWVAAIPPKPHHFDFEKLGATGTDGLGAPEYQGFRQYILDFIRPPYQENDILTASGATMMPYLAGDNCLVLSTATSKYMRLTDTQYFMLQQWVAGWFVNHPEDGDAAESLTRAALDNCVGGPFSPGIEMTWISRNPAIYRQPFRIRNHFVPEGPLSLDFDLKRGMEPGDVTRYMAIPWQADFNECSSQPLDGRRLWWWPAQRPEFVYLEPQPQPRTLAAASPPPPPDQETGKQVPWLGTDYDQLAGDFIQFADDIDMVKYWAGLGFVMEKQVDGERRFVEVERELPRPFDPARPPLPERRNER</sequence>
<dbReference type="InterPro" id="IPR041168">
    <property type="entry name" value="LodA_N"/>
</dbReference>
<evidence type="ECO:0000313" key="2">
    <source>
        <dbReference type="EMBL" id="AOZ49781.1"/>
    </source>
</evidence>
<dbReference type="CDD" id="cd14732">
    <property type="entry name" value="LodA"/>
    <property type="match status" value="1"/>
</dbReference>
<accession>A0A1D9LET7</accession>
<dbReference type="RefSeq" id="WP_046166302.1">
    <property type="nucleotide sequence ID" value="NZ_CP017707.1"/>
</dbReference>
<dbReference type="InterPro" id="IPR033797">
    <property type="entry name" value="LodA"/>
</dbReference>
<reference evidence="2 3" key="1">
    <citation type="submission" date="2016-10" db="EMBL/GenBank/DDBJ databases">
        <title>Chromobacterium muskegensis sp. nov., an insecticidal bacterium isolated from Sphagnum bogs.</title>
        <authorList>
            <person name="Sparks M.E."/>
            <person name="Blackburn M.B."/>
            <person name="Gundersen-Rindal D.E."/>
            <person name="Mitchell A."/>
            <person name="Farrar R."/>
            <person name="Kuhar D."/>
        </authorList>
    </citation>
    <scope>NUCLEOTIDE SEQUENCE [LARGE SCALE GENOMIC DNA]</scope>
    <source>
        <strain evidence="2 3">21-1</strain>
    </source>
</reference>
<feature type="region of interest" description="Disordered" evidence="1">
    <location>
        <begin position="587"/>
        <end position="607"/>
    </location>
</feature>
<dbReference type="KEGG" id="cvc:BKX93_07085"/>
<dbReference type="AlphaFoldDB" id="A0A1D9LET7"/>
<dbReference type="STRING" id="1108595.BKX93_07085"/>
<feature type="compositionally biased region" description="Polar residues" evidence="1">
    <location>
        <begin position="135"/>
        <end position="148"/>
    </location>
</feature>
<protein>
    <submittedName>
        <fullName evidence="2">Uncharacterized protein</fullName>
    </submittedName>
</protein>
<evidence type="ECO:0000313" key="3">
    <source>
        <dbReference type="Proteomes" id="UP000178776"/>
    </source>
</evidence>
<dbReference type="Proteomes" id="UP000178776">
    <property type="component" value="Chromosome"/>
</dbReference>
<proteinExistence type="predicted"/>
<name>A0A1D9LET7_9NEIS</name>
<organism evidence="2 3">
    <name type="scientific">Chromobacterium vaccinii</name>
    <dbReference type="NCBI Taxonomy" id="1108595"/>
    <lineage>
        <taxon>Bacteria</taxon>
        <taxon>Pseudomonadati</taxon>
        <taxon>Pseudomonadota</taxon>
        <taxon>Betaproteobacteria</taxon>
        <taxon>Neisseriales</taxon>
        <taxon>Chromobacteriaceae</taxon>
        <taxon>Chromobacterium</taxon>
    </lineage>
</organism>
<gene>
    <name evidence="2" type="ORF">BKX93_07085</name>
</gene>
<feature type="region of interest" description="Disordered" evidence="1">
    <location>
        <begin position="518"/>
        <end position="538"/>
    </location>
</feature>
<dbReference type="GO" id="GO:0031640">
    <property type="term" value="P:killing of cells of another organism"/>
    <property type="evidence" value="ECO:0007669"/>
    <property type="project" value="InterPro"/>
</dbReference>
<dbReference type="GeneID" id="68840973"/>
<dbReference type="Pfam" id="PF17990">
    <property type="entry name" value="LodA_N"/>
    <property type="match status" value="1"/>
</dbReference>
<dbReference type="GO" id="GO:0033736">
    <property type="term" value="F:L-lysine 6-oxidase activity"/>
    <property type="evidence" value="ECO:0007669"/>
    <property type="project" value="InterPro"/>
</dbReference>
<evidence type="ECO:0000256" key="1">
    <source>
        <dbReference type="SAM" id="MobiDB-lite"/>
    </source>
</evidence>
<feature type="region of interest" description="Disordered" evidence="1">
    <location>
        <begin position="133"/>
        <end position="152"/>
    </location>
</feature>
<dbReference type="Pfam" id="PF18417">
    <property type="entry name" value="LodA_C"/>
    <property type="match status" value="1"/>
</dbReference>
<dbReference type="GO" id="GO:1900191">
    <property type="term" value="P:negative regulation of single-species biofilm formation"/>
    <property type="evidence" value="ECO:0007669"/>
    <property type="project" value="InterPro"/>
</dbReference>
<dbReference type="InterPro" id="IPR041173">
    <property type="entry name" value="LodA_C"/>
</dbReference>